<gene>
    <name evidence="2" type="ORF">D7D52_12400</name>
</gene>
<dbReference type="AlphaFoldDB" id="A0A386ZA48"/>
<keyword evidence="1" id="KW-0472">Membrane</keyword>
<evidence type="ECO:0000313" key="2">
    <source>
        <dbReference type="EMBL" id="AYF74531.1"/>
    </source>
</evidence>
<proteinExistence type="predicted"/>
<keyword evidence="3" id="KW-1185">Reference proteome</keyword>
<protein>
    <submittedName>
        <fullName evidence="2">Uncharacterized protein</fullName>
    </submittedName>
</protein>
<keyword evidence="1" id="KW-1133">Transmembrane helix</keyword>
<dbReference type="Proteomes" id="UP000267164">
    <property type="component" value="Chromosome"/>
</dbReference>
<name>A0A386ZA48_9NOCA</name>
<feature type="transmembrane region" description="Helical" evidence="1">
    <location>
        <begin position="106"/>
        <end position="127"/>
    </location>
</feature>
<dbReference type="KEGG" id="nyu:D7D52_12400"/>
<dbReference type="EMBL" id="CP032568">
    <property type="protein sequence ID" value="AYF74531.1"/>
    <property type="molecule type" value="Genomic_DNA"/>
</dbReference>
<reference evidence="2 3" key="1">
    <citation type="submission" date="2018-09" db="EMBL/GenBank/DDBJ databases">
        <title>Nocardia yunnanensis sp. nov., an actinomycete isolated from a soil sample.</title>
        <authorList>
            <person name="Zhang J."/>
        </authorList>
    </citation>
    <scope>NUCLEOTIDE SEQUENCE [LARGE SCALE GENOMIC DNA]</scope>
    <source>
        <strain evidence="2 3">CFHS0054</strain>
    </source>
</reference>
<organism evidence="2 3">
    <name type="scientific">Nocardia yunnanensis</name>
    <dbReference type="NCBI Taxonomy" id="2382165"/>
    <lineage>
        <taxon>Bacteria</taxon>
        <taxon>Bacillati</taxon>
        <taxon>Actinomycetota</taxon>
        <taxon>Actinomycetes</taxon>
        <taxon>Mycobacteriales</taxon>
        <taxon>Nocardiaceae</taxon>
        <taxon>Nocardia</taxon>
    </lineage>
</organism>
<evidence type="ECO:0000313" key="3">
    <source>
        <dbReference type="Proteomes" id="UP000267164"/>
    </source>
</evidence>
<sequence>MVGMASGRAIRVATVFLILVMGVMGAVGISMLVDGVRVLAERTTCDGVVMSEIDGCEVIPGRVRGDRGIQSYWPGARLAGMARNVPADRDVRSREQMHDLERTNGVVGTAIGTVIVGGVIALVWRMFRRWPRKSRSRV</sequence>
<keyword evidence="1" id="KW-0812">Transmembrane</keyword>
<evidence type="ECO:0000256" key="1">
    <source>
        <dbReference type="SAM" id="Phobius"/>
    </source>
</evidence>
<feature type="transmembrane region" description="Helical" evidence="1">
    <location>
        <begin position="12"/>
        <end position="33"/>
    </location>
</feature>
<accession>A0A386ZA48</accession>